<protein>
    <submittedName>
        <fullName evidence="1">Hydroxyurea phosphotransferase</fullName>
    </submittedName>
</protein>
<accession>A0A4R4RT66</accession>
<dbReference type="EMBL" id="SMKL01000015">
    <property type="protein sequence ID" value="TDC52469.1"/>
    <property type="molecule type" value="Genomic_DNA"/>
</dbReference>
<organism evidence="1 2">
    <name type="scientific">Jiangella ureilytica</name>
    <dbReference type="NCBI Taxonomy" id="2530374"/>
    <lineage>
        <taxon>Bacteria</taxon>
        <taxon>Bacillati</taxon>
        <taxon>Actinomycetota</taxon>
        <taxon>Actinomycetes</taxon>
        <taxon>Jiangellales</taxon>
        <taxon>Jiangellaceae</taxon>
        <taxon>Jiangella</taxon>
    </lineage>
</organism>
<dbReference type="Proteomes" id="UP000295621">
    <property type="component" value="Unassembled WGS sequence"/>
</dbReference>
<dbReference type="GO" id="GO:0019748">
    <property type="term" value="P:secondary metabolic process"/>
    <property type="evidence" value="ECO:0007669"/>
    <property type="project" value="InterPro"/>
</dbReference>
<dbReference type="GO" id="GO:0016773">
    <property type="term" value="F:phosphotransferase activity, alcohol group as acceptor"/>
    <property type="evidence" value="ECO:0007669"/>
    <property type="project" value="InterPro"/>
</dbReference>
<proteinExistence type="predicted"/>
<dbReference type="SUPFAM" id="SSF56112">
    <property type="entry name" value="Protein kinase-like (PK-like)"/>
    <property type="match status" value="1"/>
</dbReference>
<reference evidence="1 2" key="1">
    <citation type="submission" date="2019-02" db="EMBL/GenBank/DDBJ databases">
        <title>Draft genome sequences of novel Actinobacteria.</title>
        <authorList>
            <person name="Sahin N."/>
            <person name="Ay H."/>
            <person name="Saygin H."/>
        </authorList>
    </citation>
    <scope>NUCLEOTIDE SEQUENCE [LARGE SCALE GENOMIC DNA]</scope>
    <source>
        <strain evidence="1 2">KC603</strain>
    </source>
</reference>
<evidence type="ECO:0000313" key="1">
    <source>
        <dbReference type="EMBL" id="TDC52469.1"/>
    </source>
</evidence>
<sequence>MIDDAPAALVASYGRDEPGRAWLARLPRLLDEVLERWGLRPDGPAGNGMAALVVPVVRADGGRAVVRLQPAGKESSAAVLGLRTWDGDGIVRLLDDDPGSGAMLLERLDGARPLGSLGDDDAVMTVLGELLARLVAMPAPAGLPRLADVAAAMVAAAPAAVPRLSDAAERGMVGRCADAVAEVLPDAGDRLLHWDLHDENVLAGDREPWLAIDPVPLAGDPGFDLWPALNSRWSAVVAGDVERVVLRRFDLLTEVVGVDRGAAVGWTLGRVLQNALWEVEDGKTALDPADVALATVLLRHRA</sequence>
<dbReference type="OrthoDB" id="3638028at2"/>
<gene>
    <name evidence="1" type="ORF">E1212_08785</name>
</gene>
<dbReference type="InterPro" id="IPR006748">
    <property type="entry name" value="NH2Glyco/OHUrea_AB-resist_kin"/>
</dbReference>
<dbReference type="AlphaFoldDB" id="A0A4R4RT66"/>
<name>A0A4R4RT66_9ACTN</name>
<dbReference type="InterPro" id="IPR011009">
    <property type="entry name" value="Kinase-like_dom_sf"/>
</dbReference>
<keyword evidence="1" id="KW-0808">Transferase</keyword>
<evidence type="ECO:0000313" key="2">
    <source>
        <dbReference type="Proteomes" id="UP000295621"/>
    </source>
</evidence>
<dbReference type="Pfam" id="PF04655">
    <property type="entry name" value="APH_6_hur"/>
    <property type="match status" value="1"/>
</dbReference>
<keyword evidence="2" id="KW-1185">Reference proteome</keyword>
<comment type="caution">
    <text evidence="1">The sequence shown here is derived from an EMBL/GenBank/DDBJ whole genome shotgun (WGS) entry which is preliminary data.</text>
</comment>